<keyword evidence="2" id="KW-1185">Reference proteome</keyword>
<dbReference type="Proteomes" id="UP001203338">
    <property type="component" value="Unassembled WGS sequence"/>
</dbReference>
<gene>
    <name evidence="1" type="ORF">M3P05_18515</name>
</gene>
<organism evidence="1 2">
    <name type="scientific">Parendozoicomonas callyspongiae</name>
    <dbReference type="NCBI Taxonomy" id="2942213"/>
    <lineage>
        <taxon>Bacteria</taxon>
        <taxon>Pseudomonadati</taxon>
        <taxon>Pseudomonadota</taxon>
        <taxon>Gammaproteobacteria</taxon>
        <taxon>Oceanospirillales</taxon>
        <taxon>Endozoicomonadaceae</taxon>
        <taxon>Parendozoicomonas</taxon>
    </lineage>
</organism>
<reference evidence="1 2" key="1">
    <citation type="submission" date="2022-05" db="EMBL/GenBank/DDBJ databases">
        <authorList>
            <person name="Park J.-S."/>
        </authorList>
    </citation>
    <scope>NUCLEOTIDE SEQUENCE [LARGE SCALE GENOMIC DNA]</scope>
    <source>
        <strain evidence="1 2">2012CJ34-2</strain>
    </source>
</reference>
<protein>
    <submittedName>
        <fullName evidence="1">Uncharacterized protein</fullName>
    </submittedName>
</protein>
<evidence type="ECO:0000313" key="2">
    <source>
        <dbReference type="Proteomes" id="UP001203338"/>
    </source>
</evidence>
<comment type="caution">
    <text evidence="1">The sequence shown here is derived from an EMBL/GenBank/DDBJ whole genome shotgun (WGS) entry which is preliminary data.</text>
</comment>
<dbReference type="RefSeq" id="WP_249701584.1">
    <property type="nucleotide sequence ID" value="NZ_JAMFLX010000037.1"/>
</dbReference>
<accession>A0ABT0PLQ7</accession>
<evidence type="ECO:0000313" key="1">
    <source>
        <dbReference type="EMBL" id="MCL6271916.1"/>
    </source>
</evidence>
<name>A0ABT0PLQ7_9GAMM</name>
<dbReference type="EMBL" id="JAMFLX010000037">
    <property type="protein sequence ID" value="MCL6271916.1"/>
    <property type="molecule type" value="Genomic_DNA"/>
</dbReference>
<proteinExistence type="predicted"/>
<sequence>MDSMDVKKRRAYLCQKVIELLFSPSTEKEQNQWVFGLVGSLAGFWRVPQNPFTRKHGKYEITADELCITCLCDIRDDGYYAIDFTHYTDDFPEPFRWSQHVDPVRYYRIPLGAFLGGQNAEKSKALATITKEDVSAVLDTLIFHPCEHMHMESCIPHTIRLGGGISNPFQYLFHLRFQFCPILTVQNNEKMRLVELVYQAVKAKQSIDIKTLMEIP</sequence>